<evidence type="ECO:0000256" key="3">
    <source>
        <dbReference type="ARBA" id="ARBA00022729"/>
    </source>
</evidence>
<evidence type="ECO:0000256" key="1">
    <source>
        <dbReference type="ARBA" id="ARBA00007734"/>
    </source>
</evidence>
<dbReference type="STRING" id="314232.SKA53_14411"/>
<dbReference type="OrthoDB" id="9815002at2"/>
<keyword evidence="4" id="KW-0812">Transmembrane</keyword>
<evidence type="ECO:0000313" key="7">
    <source>
        <dbReference type="Proteomes" id="UP000004507"/>
    </source>
</evidence>
<comment type="similarity">
    <text evidence="1">Belongs to the transglycosylase Slt family.</text>
</comment>
<dbReference type="Pfam" id="PF01464">
    <property type="entry name" value="SLT"/>
    <property type="match status" value="1"/>
</dbReference>
<dbReference type="GO" id="GO:0042597">
    <property type="term" value="C:periplasmic space"/>
    <property type="evidence" value="ECO:0007669"/>
    <property type="project" value="InterPro"/>
</dbReference>
<feature type="domain" description="Transglycosylase SLT" evidence="5">
    <location>
        <begin position="529"/>
        <end position="630"/>
    </location>
</feature>
<keyword evidence="3" id="KW-0732">Signal</keyword>
<feature type="transmembrane region" description="Helical" evidence="4">
    <location>
        <begin position="45"/>
        <end position="63"/>
    </location>
</feature>
<evidence type="ECO:0000259" key="5">
    <source>
        <dbReference type="Pfam" id="PF01464"/>
    </source>
</evidence>
<dbReference type="Proteomes" id="UP000004507">
    <property type="component" value="Unassembled WGS sequence"/>
</dbReference>
<protein>
    <submittedName>
        <fullName evidence="6">Putative soluble lytic transglycosylase</fullName>
    </submittedName>
</protein>
<dbReference type="GO" id="GO:0004553">
    <property type="term" value="F:hydrolase activity, hydrolyzing O-glycosyl compounds"/>
    <property type="evidence" value="ECO:0007669"/>
    <property type="project" value="InterPro"/>
</dbReference>
<keyword evidence="4" id="KW-0472">Membrane</keyword>
<dbReference type="Gene3D" id="1.25.20.10">
    <property type="entry name" value="Bacterial muramidases"/>
    <property type="match status" value="1"/>
</dbReference>
<organism evidence="6 7">
    <name type="scientific">Yoonia vestfoldensis SKA53</name>
    <dbReference type="NCBI Taxonomy" id="314232"/>
    <lineage>
        <taxon>Bacteria</taxon>
        <taxon>Pseudomonadati</taxon>
        <taxon>Pseudomonadota</taxon>
        <taxon>Alphaproteobacteria</taxon>
        <taxon>Rhodobacterales</taxon>
        <taxon>Paracoccaceae</taxon>
        <taxon>Yoonia</taxon>
    </lineage>
</organism>
<keyword evidence="4" id="KW-1133">Transmembrane helix</keyword>
<gene>
    <name evidence="6" type="ORF">SKA53_14411</name>
</gene>
<dbReference type="AlphaFoldDB" id="A3V530"/>
<keyword evidence="7" id="KW-1185">Reference proteome</keyword>
<comment type="caution">
    <text evidence="6">The sequence shown here is derived from an EMBL/GenBank/DDBJ whole genome shotgun (WGS) entry which is preliminary data.</text>
</comment>
<dbReference type="PANTHER" id="PTHR37423:SF2">
    <property type="entry name" value="MEMBRANE-BOUND LYTIC MUREIN TRANSGLYCOSYLASE C"/>
    <property type="match status" value="1"/>
</dbReference>
<sequence>MRDDSRLGEIARTLDAFAPVAKFVSCLGAWLLYPAKKQTRAVILMRLLAVCLLSFVAAMPAVAQPVDQRAVAAVALAGDDWNAAYLLAADTDPVARDVLTWLRLRAGDANFADYLAFVADHPGWPGLSQLRRAAEAVIPADADPQKVIAWFDAAPPATGAGVVRLVAALTATGQVEAAETALRTAWLTLGLDEDGHAVMMASFADRLAPHHAARADALLWRGRTSDAARLLPVLPADQRALTAARIGYATGTENMLPLFTAVPAALRDTPGLHYARYSWLAARGDWTEATDVLRAQSTSPAALQEPFRWSGYRQVLARWHMREGRAELAYALAANHFLTEGEAFADLEWLAGYIALIYQGDPVQALMHFDKAAARVSGPISVARMHYWIGRAQDVKGNTDLAAAAYARAADHQTTFYGLLASERTGQPLDAALVGADVAWQGAAVFDDDLTRAALILLEGGERGAAVTFFAALGERLEPDALRALGAYLSSIGEDYYTLLLGKTAATRGIVLPEIYYPVHDLAQMDLPVDPALALSIARRESEFNTGIASPVGALGLMQVMPATAQEVAGWLNLPYSRARLTSDWPYNATLGAAYLAYLQDEFGPSPVMIAAGYNAGPSRPRAWIRERGDPRLRQMDVVDWIEHIPFVETRNYVQRVTESLPVYQARLTGQAGPVRFTALLIGQKPVLRPVARPVRD</sequence>
<evidence type="ECO:0000313" key="6">
    <source>
        <dbReference type="EMBL" id="EAQ06748.1"/>
    </source>
</evidence>
<dbReference type="InterPro" id="IPR008258">
    <property type="entry name" value="Transglycosylase_SLT_dom_1"/>
</dbReference>
<dbReference type="InterPro" id="IPR008939">
    <property type="entry name" value="Lytic_TGlycosylase_superhlx_U"/>
</dbReference>
<comment type="similarity">
    <text evidence="2">Belongs to the virb1 family.</text>
</comment>
<evidence type="ECO:0000256" key="2">
    <source>
        <dbReference type="ARBA" id="ARBA00009387"/>
    </source>
</evidence>
<dbReference type="InterPro" id="IPR023346">
    <property type="entry name" value="Lysozyme-like_dom_sf"/>
</dbReference>
<dbReference type="CDD" id="cd13401">
    <property type="entry name" value="Slt70-like"/>
    <property type="match status" value="1"/>
</dbReference>
<dbReference type="EMBL" id="AAMS01000004">
    <property type="protein sequence ID" value="EAQ06748.1"/>
    <property type="molecule type" value="Genomic_DNA"/>
</dbReference>
<dbReference type="eggNOG" id="COG0741">
    <property type="taxonomic scope" value="Bacteria"/>
</dbReference>
<dbReference type="Gene3D" id="1.10.530.10">
    <property type="match status" value="1"/>
</dbReference>
<name>A3V530_9RHOB</name>
<dbReference type="SUPFAM" id="SSF53955">
    <property type="entry name" value="Lysozyme-like"/>
    <property type="match status" value="1"/>
</dbReference>
<reference evidence="6 7" key="1">
    <citation type="submission" date="2006-01" db="EMBL/GenBank/DDBJ databases">
        <authorList>
            <person name="Hagstrom A."/>
            <person name="Ferriera S."/>
            <person name="Johnson J."/>
            <person name="Kravitz S."/>
            <person name="Halpern A."/>
            <person name="Remington K."/>
            <person name="Beeson K."/>
            <person name="Tran B."/>
            <person name="Rogers Y.-H."/>
            <person name="Friedman R."/>
            <person name="Venter J.C."/>
        </authorList>
    </citation>
    <scope>NUCLEOTIDE SEQUENCE [LARGE SCALE GENOMIC DNA]</scope>
    <source>
        <strain evidence="6 7">SKA53</strain>
    </source>
</reference>
<dbReference type="HOGENOM" id="CLU_015184_0_1_5"/>
<dbReference type="SUPFAM" id="SSF48435">
    <property type="entry name" value="Bacterial muramidases"/>
    <property type="match status" value="1"/>
</dbReference>
<proteinExistence type="inferred from homology"/>
<accession>A3V530</accession>
<evidence type="ECO:0000256" key="4">
    <source>
        <dbReference type="SAM" id="Phobius"/>
    </source>
</evidence>
<dbReference type="PANTHER" id="PTHR37423">
    <property type="entry name" value="SOLUBLE LYTIC MUREIN TRANSGLYCOSYLASE-RELATED"/>
    <property type="match status" value="1"/>
</dbReference>